<protein>
    <submittedName>
        <fullName evidence="1">Uncharacterized protein</fullName>
    </submittedName>
</protein>
<dbReference type="RefSeq" id="WP_117718128.1">
    <property type="nucleotide sequence ID" value="NZ_QSTP01000001.1"/>
</dbReference>
<gene>
    <name evidence="1" type="ORF">DXB99_02265</name>
</gene>
<dbReference type="Proteomes" id="UP000260758">
    <property type="component" value="Unassembled WGS sequence"/>
</dbReference>
<comment type="caution">
    <text evidence="1">The sequence shown here is derived from an EMBL/GenBank/DDBJ whole genome shotgun (WGS) entry which is preliminary data.</text>
</comment>
<sequence length="129" mass="15330">MLIEDFVNNVLDNISYCEDYLLYLRANNLISDKDELNYIIDDIQNELWSYYKKDISFSEFAKTDAFYNILGSLITVKSFIDTLKDEELSKCFKTDNDMLMTVGQLKERISENYDIALEEIYKNKEEIER</sequence>
<evidence type="ECO:0000313" key="2">
    <source>
        <dbReference type="Proteomes" id="UP000260758"/>
    </source>
</evidence>
<dbReference type="AlphaFoldDB" id="A0A3E4YKZ2"/>
<name>A0A3E4YKZ2_9FIRM</name>
<reference evidence="1 2" key="1">
    <citation type="submission" date="2018-08" db="EMBL/GenBank/DDBJ databases">
        <title>A genome reference for cultivated species of the human gut microbiota.</title>
        <authorList>
            <person name="Zou Y."/>
            <person name="Xue W."/>
            <person name="Luo G."/>
        </authorList>
    </citation>
    <scope>NUCLEOTIDE SEQUENCE [LARGE SCALE GENOMIC DNA]</scope>
    <source>
        <strain evidence="1 2">OM07-13</strain>
    </source>
</reference>
<proteinExistence type="predicted"/>
<organism evidence="1 2">
    <name type="scientific">Agathobacter rectalis</name>
    <dbReference type="NCBI Taxonomy" id="39491"/>
    <lineage>
        <taxon>Bacteria</taxon>
        <taxon>Bacillati</taxon>
        <taxon>Bacillota</taxon>
        <taxon>Clostridia</taxon>
        <taxon>Lachnospirales</taxon>
        <taxon>Lachnospiraceae</taxon>
        <taxon>Agathobacter</taxon>
    </lineage>
</organism>
<dbReference type="EMBL" id="QSTP01000001">
    <property type="protein sequence ID" value="RGM75370.1"/>
    <property type="molecule type" value="Genomic_DNA"/>
</dbReference>
<accession>A0A3E4YKZ2</accession>
<evidence type="ECO:0000313" key="1">
    <source>
        <dbReference type="EMBL" id="RGM75370.1"/>
    </source>
</evidence>